<organism evidence="1 2">
    <name type="scientific">Rosa chinensis</name>
    <name type="common">China rose</name>
    <dbReference type="NCBI Taxonomy" id="74649"/>
    <lineage>
        <taxon>Eukaryota</taxon>
        <taxon>Viridiplantae</taxon>
        <taxon>Streptophyta</taxon>
        <taxon>Embryophyta</taxon>
        <taxon>Tracheophyta</taxon>
        <taxon>Spermatophyta</taxon>
        <taxon>Magnoliopsida</taxon>
        <taxon>eudicotyledons</taxon>
        <taxon>Gunneridae</taxon>
        <taxon>Pentapetalae</taxon>
        <taxon>rosids</taxon>
        <taxon>fabids</taxon>
        <taxon>Rosales</taxon>
        <taxon>Rosaceae</taxon>
        <taxon>Rosoideae</taxon>
        <taxon>Rosoideae incertae sedis</taxon>
        <taxon>Rosa</taxon>
    </lineage>
</organism>
<name>A0A2P6R7I9_ROSCH</name>
<comment type="caution">
    <text evidence="1">The sequence shown here is derived from an EMBL/GenBank/DDBJ whole genome shotgun (WGS) entry which is preliminary data.</text>
</comment>
<sequence length="70" mass="7983">MLTRMTRQKIKDFVLGSAMIFVLAACTDVCSNFVLERLAIYISVGSGFKLELRCQDGATFGFRWFFLFDS</sequence>
<protein>
    <submittedName>
        <fullName evidence="1">Uncharacterized protein</fullName>
    </submittedName>
</protein>
<evidence type="ECO:0000313" key="1">
    <source>
        <dbReference type="EMBL" id="PRQ42406.1"/>
    </source>
</evidence>
<dbReference type="EMBL" id="PDCK01000041">
    <property type="protein sequence ID" value="PRQ42406.1"/>
    <property type="molecule type" value="Genomic_DNA"/>
</dbReference>
<dbReference type="PROSITE" id="PS51257">
    <property type="entry name" value="PROKAR_LIPOPROTEIN"/>
    <property type="match status" value="1"/>
</dbReference>
<accession>A0A2P6R7I9</accession>
<gene>
    <name evidence="1" type="ORF">RchiOBHm_Chr3g0457311</name>
</gene>
<dbReference type="Gramene" id="PRQ42406">
    <property type="protein sequence ID" value="PRQ42406"/>
    <property type="gene ID" value="RchiOBHm_Chr3g0457311"/>
</dbReference>
<dbReference type="Proteomes" id="UP000238479">
    <property type="component" value="Chromosome 3"/>
</dbReference>
<evidence type="ECO:0000313" key="2">
    <source>
        <dbReference type="Proteomes" id="UP000238479"/>
    </source>
</evidence>
<proteinExistence type="predicted"/>
<keyword evidence="2" id="KW-1185">Reference proteome</keyword>
<reference evidence="1 2" key="1">
    <citation type="journal article" date="2018" name="Nat. Genet.">
        <title>The Rosa genome provides new insights in the design of modern roses.</title>
        <authorList>
            <person name="Bendahmane M."/>
        </authorList>
    </citation>
    <scope>NUCLEOTIDE SEQUENCE [LARGE SCALE GENOMIC DNA]</scope>
    <source>
        <strain evidence="2">cv. Old Blush</strain>
    </source>
</reference>
<dbReference type="AlphaFoldDB" id="A0A2P6R7I9"/>